<keyword evidence="2" id="KW-0645">Protease</keyword>
<reference evidence="10 11" key="1">
    <citation type="submission" date="2020-03" db="EMBL/GenBank/DDBJ databases">
        <title>Draft genome of Streptomyces sp. ventii, isolated from the Axial Seamount in the Pacific Ocean, and resequencing of the two type strains Streptomyces lonarensis strain NCL 716 and Streptomyces bohaiensis strain 11A07.</title>
        <authorList>
            <person name="Loughran R.M."/>
            <person name="Pfannmuller K.M."/>
            <person name="Wasson B.J."/>
            <person name="Deadmond M.C."/>
            <person name="Paddock B.E."/>
            <person name="Koyack M.J."/>
            <person name="Gallegos D.A."/>
            <person name="Mitchell E.A."/>
            <person name="Ushijima B."/>
            <person name="Saw J.H."/>
            <person name="Mcphail K.L."/>
            <person name="Videau P."/>
        </authorList>
    </citation>
    <scope>NUCLEOTIDE SEQUENCE [LARGE SCALE GENOMIC DNA]</scope>
    <source>
        <strain evidence="11">5675061</strain>
    </source>
</reference>
<evidence type="ECO:0000313" key="11">
    <source>
        <dbReference type="Proteomes" id="UP000746503"/>
    </source>
</evidence>
<evidence type="ECO:0000256" key="7">
    <source>
        <dbReference type="ARBA" id="ARBA00023157"/>
    </source>
</evidence>
<dbReference type="SUPFAM" id="SSF50494">
    <property type="entry name" value="Trypsin-like serine proteases"/>
    <property type="match status" value="1"/>
</dbReference>
<name>A0ABX1ALN7_9ACTN</name>
<keyword evidence="4" id="KW-0378">Hydrolase</keyword>
<evidence type="ECO:0000313" key="10">
    <source>
        <dbReference type="EMBL" id="NJP65387.1"/>
    </source>
</evidence>
<dbReference type="InterPro" id="IPR035070">
    <property type="entry name" value="Streptogrisin_prodomain"/>
</dbReference>
<dbReference type="InterPro" id="IPR009003">
    <property type="entry name" value="Peptidase_S1_PA"/>
</dbReference>
<dbReference type="Proteomes" id="UP000746503">
    <property type="component" value="Unassembled WGS sequence"/>
</dbReference>
<comment type="caution">
    <text evidence="10">The sequence shown here is derived from an EMBL/GenBank/DDBJ whole genome shotgun (WGS) entry which is preliminary data.</text>
</comment>
<sequence>MRHTGRNAIGAAIAASALAFALVPSQASANDTLSERAEAAVADLPAGVLDAMERDLGLSEQEAGLQLVAEHDASLLTESLSADLDAFAGSWLAEGTELVVATTSTTEAAEITEAGATAEVVDHTLAELDSVKDALDKAAESHDTTDAPVWYVDVTTNGVVLLTSDVAEAESFVEAAGVNSAAVDIQTSDEQPQAFYDLVGGDAYYMGGGRCSVGFSVTQGSTPGFATAGHCGTVGTSTTGYNQAAQGTFEESSFPGDDMAWVSVNSDWNTTPTVNEGEVTVSGSTEGAVGASICRSGSTTGWHCGTIQQHNTSVTYPEGTITGVTRTSVCAEPGDSGGSYISGSQAQGVTSGGSGNCTSGGTTYHQPINPLLSAYGLDLVTG</sequence>
<dbReference type="Pfam" id="PF02983">
    <property type="entry name" value="Pro_Al_protease"/>
    <property type="match status" value="1"/>
</dbReference>
<feature type="signal peptide" evidence="8">
    <location>
        <begin position="1"/>
        <end position="29"/>
    </location>
</feature>
<evidence type="ECO:0000256" key="4">
    <source>
        <dbReference type="ARBA" id="ARBA00022801"/>
    </source>
</evidence>
<dbReference type="Gene3D" id="3.30.300.50">
    <property type="match status" value="2"/>
</dbReference>
<evidence type="ECO:0000259" key="9">
    <source>
        <dbReference type="Pfam" id="PF02983"/>
    </source>
</evidence>
<keyword evidence="11" id="KW-1185">Reference proteome</keyword>
<keyword evidence="3 8" id="KW-0732">Signal</keyword>
<feature type="chain" id="PRO_5047111365" evidence="8">
    <location>
        <begin position="30"/>
        <end position="382"/>
    </location>
</feature>
<dbReference type="RefSeq" id="WP_167931913.1">
    <property type="nucleotide sequence ID" value="NZ_JAAVJB010000014.1"/>
</dbReference>
<evidence type="ECO:0000256" key="5">
    <source>
        <dbReference type="ARBA" id="ARBA00022825"/>
    </source>
</evidence>
<organism evidence="10 11">
    <name type="scientific">Streptomyces spiramenti</name>
    <dbReference type="NCBI Taxonomy" id="2720606"/>
    <lineage>
        <taxon>Bacteria</taxon>
        <taxon>Bacillati</taxon>
        <taxon>Actinomycetota</taxon>
        <taxon>Actinomycetes</taxon>
        <taxon>Kitasatosporales</taxon>
        <taxon>Streptomycetaceae</taxon>
        <taxon>Streptomyces</taxon>
    </lineage>
</organism>
<keyword evidence="5" id="KW-0720">Serine protease</keyword>
<feature type="domain" description="Peptidase S1A alpha-lytic prodomain" evidence="9">
    <location>
        <begin position="123"/>
        <end position="179"/>
    </location>
</feature>
<evidence type="ECO:0000256" key="1">
    <source>
        <dbReference type="ARBA" id="ARBA00007664"/>
    </source>
</evidence>
<evidence type="ECO:0000256" key="2">
    <source>
        <dbReference type="ARBA" id="ARBA00022670"/>
    </source>
</evidence>
<evidence type="ECO:0000256" key="8">
    <source>
        <dbReference type="SAM" id="SignalP"/>
    </source>
</evidence>
<keyword evidence="7" id="KW-1015">Disulfide bond</keyword>
<comment type="similarity">
    <text evidence="1">Belongs to the peptidase S1 family.</text>
</comment>
<protein>
    <submittedName>
        <fullName evidence="10">S1 family peptidase</fullName>
    </submittedName>
</protein>
<proteinExistence type="inferred from homology"/>
<accession>A0ABX1ALN7</accession>
<dbReference type="Gene3D" id="2.40.10.10">
    <property type="entry name" value="Trypsin-like serine proteases"/>
    <property type="match status" value="2"/>
</dbReference>
<dbReference type="CDD" id="cd21112">
    <property type="entry name" value="alphaLP-like"/>
    <property type="match status" value="1"/>
</dbReference>
<evidence type="ECO:0000256" key="6">
    <source>
        <dbReference type="ARBA" id="ARBA00023145"/>
    </source>
</evidence>
<dbReference type="PIRSF" id="PIRSF001134">
    <property type="entry name" value="Streptogrisin"/>
    <property type="match status" value="1"/>
</dbReference>
<dbReference type="InterPro" id="IPR004236">
    <property type="entry name" value="Pept_S1_alpha_lytic"/>
</dbReference>
<dbReference type="PRINTS" id="PR00861">
    <property type="entry name" value="ALYTICPTASE"/>
</dbReference>
<evidence type="ECO:0000256" key="3">
    <source>
        <dbReference type="ARBA" id="ARBA00022729"/>
    </source>
</evidence>
<gene>
    <name evidence="10" type="ORF">HCJ92_03585</name>
</gene>
<dbReference type="EMBL" id="JAAVJB010000014">
    <property type="protein sequence ID" value="NJP65387.1"/>
    <property type="molecule type" value="Genomic_DNA"/>
</dbReference>
<dbReference type="InterPro" id="IPR043504">
    <property type="entry name" value="Peptidase_S1_PA_chymotrypsin"/>
</dbReference>
<dbReference type="InterPro" id="IPR001316">
    <property type="entry name" value="Pept_S1A_streptogrisin"/>
</dbReference>
<keyword evidence="6" id="KW-0865">Zymogen</keyword>